<name>A0ABY3SBW6_9BACL</name>
<evidence type="ECO:0000313" key="2">
    <source>
        <dbReference type="Proteomes" id="UP001649230"/>
    </source>
</evidence>
<protein>
    <recommendedName>
        <fullName evidence="3">Antibiotic biosynthesis monooxygenase</fullName>
    </recommendedName>
</protein>
<keyword evidence="2" id="KW-1185">Reference proteome</keyword>
<proteinExistence type="predicted"/>
<reference evidence="1 2" key="1">
    <citation type="journal article" date="2024" name="Int. J. Syst. Evol. Microbiol.">
        <title>Paenibacillus hexagrammi sp. nov., a novel bacterium isolated from the gut content of Hexagrammos agrammus.</title>
        <authorList>
            <person name="Jung H.K."/>
            <person name="Kim D.G."/>
            <person name="Zin H."/>
            <person name="Park J."/>
            <person name="Jung H."/>
            <person name="Kim Y.O."/>
            <person name="Kong H.J."/>
            <person name="Kim J.W."/>
            <person name="Kim Y.S."/>
        </authorList>
    </citation>
    <scope>NUCLEOTIDE SEQUENCE [LARGE SCALE GENOMIC DNA]</scope>
    <source>
        <strain evidence="1 2">YPD9-1</strain>
    </source>
</reference>
<organism evidence="1 2">
    <name type="scientific">Paenibacillus hexagrammi</name>
    <dbReference type="NCBI Taxonomy" id="2908839"/>
    <lineage>
        <taxon>Bacteria</taxon>
        <taxon>Bacillati</taxon>
        <taxon>Bacillota</taxon>
        <taxon>Bacilli</taxon>
        <taxon>Bacillales</taxon>
        <taxon>Paenibacillaceae</taxon>
        <taxon>Paenibacillus</taxon>
    </lineage>
</organism>
<evidence type="ECO:0008006" key="3">
    <source>
        <dbReference type="Google" id="ProtNLM"/>
    </source>
</evidence>
<evidence type="ECO:0000313" key="1">
    <source>
        <dbReference type="EMBL" id="UJF31433.1"/>
    </source>
</evidence>
<gene>
    <name evidence="1" type="ORF">L0M14_16540</name>
</gene>
<dbReference type="RefSeq" id="WP_235117779.1">
    <property type="nucleotide sequence ID" value="NZ_CP090978.1"/>
</dbReference>
<sequence>MHVVTRVSVVEAGSDDEVNRVFAEIAAAPNVIDEALRGTIAFSIDNEES</sequence>
<dbReference type="EMBL" id="CP090978">
    <property type="protein sequence ID" value="UJF31433.1"/>
    <property type="molecule type" value="Genomic_DNA"/>
</dbReference>
<dbReference type="Proteomes" id="UP001649230">
    <property type="component" value="Chromosome"/>
</dbReference>
<accession>A0ABY3SBW6</accession>